<dbReference type="AlphaFoldDB" id="A0A6B2NZG2"/>
<reference evidence="2" key="1">
    <citation type="submission" date="2020-02" db="EMBL/GenBank/DDBJ databases">
        <title>Delineation of the pyrene-degrading pathway in Roseobacter clade bacteria by genomic analysis.</title>
        <authorList>
            <person name="Zhou H."/>
            <person name="Wang H."/>
        </authorList>
    </citation>
    <scope>NUCLEOTIDE SEQUENCE</scope>
    <source>
        <strain evidence="2">PrR005</strain>
    </source>
</reference>
<dbReference type="RefSeq" id="WP_164133070.1">
    <property type="nucleotide sequence ID" value="NZ_JAAGOX010000057.1"/>
</dbReference>
<feature type="chain" id="PRO_5025413659" evidence="1">
    <location>
        <begin position="24"/>
        <end position="122"/>
    </location>
</feature>
<proteinExistence type="predicted"/>
<gene>
    <name evidence="2" type="ORF">G0P99_24225</name>
</gene>
<name>A0A6B2NZG2_9RHOB</name>
<evidence type="ECO:0000256" key="1">
    <source>
        <dbReference type="SAM" id="SignalP"/>
    </source>
</evidence>
<accession>A0A6B2NZG2</accession>
<protein>
    <submittedName>
        <fullName evidence="2">Uncharacterized protein</fullName>
    </submittedName>
</protein>
<feature type="signal peptide" evidence="1">
    <location>
        <begin position="1"/>
        <end position="23"/>
    </location>
</feature>
<organism evidence="2">
    <name type="scientific">Ruegeria sp. PrR005</name>
    <dbReference type="NCBI Taxonomy" id="2706882"/>
    <lineage>
        <taxon>Bacteria</taxon>
        <taxon>Pseudomonadati</taxon>
        <taxon>Pseudomonadota</taxon>
        <taxon>Alphaproteobacteria</taxon>
        <taxon>Rhodobacterales</taxon>
        <taxon>Roseobacteraceae</taxon>
        <taxon>Ruegeria</taxon>
    </lineage>
</organism>
<dbReference type="EMBL" id="JAAGOX010000057">
    <property type="protein sequence ID" value="NDW48067.1"/>
    <property type="molecule type" value="Genomic_DNA"/>
</dbReference>
<comment type="caution">
    <text evidence="2">The sequence shown here is derived from an EMBL/GenBank/DDBJ whole genome shotgun (WGS) entry which is preliminary data.</text>
</comment>
<sequence length="122" mass="13257">MFDTRHWIAALAATCLFTTAARADEEAEKMVQDALDVMYHTCQSVIDEADGDEAYVLDVVSKMVALSLYNREIDITAYSTSEEDKTRLREAFVAALGEGCQSDQNALLGGVVDTAVKSTLGL</sequence>
<evidence type="ECO:0000313" key="2">
    <source>
        <dbReference type="EMBL" id="NDW48067.1"/>
    </source>
</evidence>
<keyword evidence="1" id="KW-0732">Signal</keyword>